<dbReference type="Gene3D" id="3.30.200.20">
    <property type="entry name" value="Phosphorylase Kinase, domain 1"/>
    <property type="match status" value="1"/>
</dbReference>
<dbReference type="HOGENOM" id="CLU_1035647_0_0_1"/>
<dbReference type="RefSeq" id="XP_024318694.1">
    <property type="nucleotide sequence ID" value="XM_024462926.1"/>
</dbReference>
<accession>I1IJK5</accession>
<feature type="signal peptide" evidence="2">
    <location>
        <begin position="1"/>
        <end position="26"/>
    </location>
</feature>
<feature type="domain" description="Mixed lineage kinase" evidence="3">
    <location>
        <begin position="13"/>
        <end position="149"/>
    </location>
</feature>
<feature type="compositionally biased region" description="Polar residues" evidence="1">
    <location>
        <begin position="233"/>
        <end position="254"/>
    </location>
</feature>
<feature type="region of interest" description="Disordered" evidence="1">
    <location>
        <begin position="228"/>
        <end position="254"/>
    </location>
</feature>
<evidence type="ECO:0000256" key="1">
    <source>
        <dbReference type="SAM" id="MobiDB-lite"/>
    </source>
</evidence>
<proteinExistence type="predicted"/>
<evidence type="ECO:0000313" key="5">
    <source>
        <dbReference type="EnsemblPlants" id="KQJ87386"/>
    </source>
</evidence>
<dbReference type="Gene3D" id="1.20.930.20">
    <property type="entry name" value="Adaptor protein Cbl, N-terminal domain"/>
    <property type="match status" value="1"/>
</dbReference>
<feature type="region of interest" description="Disordered" evidence="1">
    <location>
        <begin position="139"/>
        <end position="167"/>
    </location>
</feature>
<organism evidence="5">
    <name type="scientific">Brachypodium distachyon</name>
    <name type="common">Purple false brome</name>
    <name type="synonym">Trachynia distachya</name>
    <dbReference type="NCBI Taxonomy" id="15368"/>
    <lineage>
        <taxon>Eukaryota</taxon>
        <taxon>Viridiplantae</taxon>
        <taxon>Streptophyta</taxon>
        <taxon>Embryophyta</taxon>
        <taxon>Tracheophyta</taxon>
        <taxon>Spermatophyta</taxon>
        <taxon>Magnoliopsida</taxon>
        <taxon>Liliopsida</taxon>
        <taxon>Poales</taxon>
        <taxon>Poaceae</taxon>
        <taxon>BOP clade</taxon>
        <taxon>Pooideae</taxon>
        <taxon>Stipodae</taxon>
        <taxon>Brachypodieae</taxon>
        <taxon>Brachypodium</taxon>
    </lineage>
</organism>
<sequence>MVVADAAAGGVVKLILHLALAIRAAADTAKRNKQDCLEMASRAETLEAALSSLDDDGGGGGTANHQAVASALKRLRLALQRALQAVEGCQGDGALARHLNAGKVSADLRQVNQNITERMMDVILVSGLHTSNLVALKTQHKKKPQIQEDSLANSRKEEEHAFTSSGLSELEAATNNFSKESLIGNNDSRTVYKGELCDGCKDAVKTYSKMQYKACRKERENEKYTVPDHSHGIQASTSIPERTTTSSHCLSNEAKTASDRHEVIYNIRQLPTLAPYSSFMVETKLIRTPISEDVASHCEARQSSIEARVLLLLILFLVLLGFRYG</sequence>
<dbReference type="GeneID" id="106866671"/>
<evidence type="ECO:0000259" key="3">
    <source>
        <dbReference type="Pfam" id="PF22215"/>
    </source>
</evidence>
<dbReference type="eggNOG" id="ENOG502R4U0">
    <property type="taxonomic scope" value="Eukaryota"/>
</dbReference>
<dbReference type="InterPro" id="IPR036537">
    <property type="entry name" value="Adaptor_Cbl_N_dom_sf"/>
</dbReference>
<dbReference type="InterPro" id="IPR054000">
    <property type="entry name" value="MLKL_N"/>
</dbReference>
<dbReference type="EMBL" id="CM000883">
    <property type="protein sequence ID" value="KQJ87386.1"/>
    <property type="molecule type" value="Genomic_DNA"/>
</dbReference>
<dbReference type="Gramene" id="KQJ87386">
    <property type="protein sequence ID" value="KQJ87386"/>
    <property type="gene ID" value="BRADI_4g10680v3"/>
</dbReference>
<keyword evidence="2" id="KW-0732">Signal</keyword>
<dbReference type="Pfam" id="PF22215">
    <property type="entry name" value="MLKL_N"/>
    <property type="match status" value="1"/>
</dbReference>
<dbReference type="EnsemblPlants" id="KQJ87386">
    <property type="protein sequence ID" value="KQJ87386"/>
    <property type="gene ID" value="BRADI_4g10680v3"/>
</dbReference>
<reference evidence="4" key="2">
    <citation type="submission" date="2017-06" db="EMBL/GenBank/DDBJ databases">
        <title>WGS assembly of Brachypodium distachyon.</title>
        <authorList>
            <consortium name="The International Brachypodium Initiative"/>
            <person name="Lucas S."/>
            <person name="Harmon-Smith M."/>
            <person name="Lail K."/>
            <person name="Tice H."/>
            <person name="Grimwood J."/>
            <person name="Bruce D."/>
            <person name="Barry K."/>
            <person name="Shu S."/>
            <person name="Lindquist E."/>
            <person name="Wang M."/>
            <person name="Pitluck S."/>
            <person name="Vogel J.P."/>
            <person name="Garvin D.F."/>
            <person name="Mockler T.C."/>
            <person name="Schmutz J."/>
            <person name="Rokhsar D."/>
            <person name="Bevan M.W."/>
        </authorList>
    </citation>
    <scope>NUCLEOTIDE SEQUENCE</scope>
    <source>
        <strain evidence="4">Bd21</strain>
    </source>
</reference>
<dbReference type="GO" id="GO:0007166">
    <property type="term" value="P:cell surface receptor signaling pathway"/>
    <property type="evidence" value="ECO:0007669"/>
    <property type="project" value="InterPro"/>
</dbReference>
<dbReference type="InterPro" id="IPR011009">
    <property type="entry name" value="Kinase-like_dom_sf"/>
</dbReference>
<evidence type="ECO:0000313" key="6">
    <source>
        <dbReference type="Proteomes" id="UP000008810"/>
    </source>
</evidence>
<feature type="chain" id="PRO_5014095315" description="Mixed lineage kinase domain-containing protein" evidence="2">
    <location>
        <begin position="27"/>
        <end position="325"/>
    </location>
</feature>
<dbReference type="CDD" id="cd21037">
    <property type="entry name" value="MLKL_NTD"/>
    <property type="match status" value="1"/>
</dbReference>
<dbReference type="PANTHER" id="PTHR35832:SF9">
    <property type="entry name" value="OS12G0276800 PROTEIN"/>
    <property type="match status" value="1"/>
</dbReference>
<dbReference type="InterPro" id="IPR059179">
    <property type="entry name" value="MLKL-like_MCAfunc"/>
</dbReference>
<dbReference type="SUPFAM" id="SSF56112">
    <property type="entry name" value="Protein kinase-like (PK-like)"/>
    <property type="match status" value="1"/>
</dbReference>
<dbReference type="PANTHER" id="PTHR35832">
    <property type="entry name" value="OS12G0248400 PROTEIN-RELATED"/>
    <property type="match status" value="1"/>
</dbReference>
<protein>
    <recommendedName>
        <fullName evidence="3">Mixed lineage kinase domain-containing protein</fullName>
    </recommendedName>
</protein>
<gene>
    <name evidence="5" type="primary">LOC106866671</name>
    <name evidence="4" type="ORF">BRADI_4g10680v3</name>
</gene>
<evidence type="ECO:0000313" key="4">
    <source>
        <dbReference type="EMBL" id="KQJ87386.1"/>
    </source>
</evidence>
<keyword evidence="6" id="KW-1185">Reference proteome</keyword>
<name>I1IJK5_BRADI</name>
<evidence type="ECO:0000256" key="2">
    <source>
        <dbReference type="SAM" id="SignalP"/>
    </source>
</evidence>
<reference evidence="4 5" key="1">
    <citation type="journal article" date="2010" name="Nature">
        <title>Genome sequencing and analysis of the model grass Brachypodium distachyon.</title>
        <authorList>
            <consortium name="International Brachypodium Initiative"/>
        </authorList>
    </citation>
    <scope>NUCLEOTIDE SEQUENCE [LARGE SCALE GENOMIC DNA]</scope>
    <source>
        <strain evidence="4 5">Bd21</strain>
    </source>
</reference>
<dbReference type="Proteomes" id="UP000008810">
    <property type="component" value="Chromosome 4"/>
</dbReference>
<reference evidence="5" key="3">
    <citation type="submission" date="2018-08" db="UniProtKB">
        <authorList>
            <consortium name="EnsemblPlants"/>
        </authorList>
    </citation>
    <scope>IDENTIFICATION</scope>
    <source>
        <strain evidence="5">cv. Bd21</strain>
    </source>
</reference>
<dbReference type="AlphaFoldDB" id="I1IJK5"/>